<dbReference type="Gene3D" id="3.40.50.300">
    <property type="entry name" value="P-loop containing nucleotide triphosphate hydrolases"/>
    <property type="match status" value="2"/>
</dbReference>
<gene>
    <name evidence="2" type="ORF">J2X20_000639</name>
</gene>
<protein>
    <submittedName>
        <fullName evidence="2">Chromosome segregation ATPase</fullName>
    </submittedName>
</protein>
<evidence type="ECO:0000313" key="3">
    <source>
        <dbReference type="Proteomes" id="UP001180453"/>
    </source>
</evidence>
<organism evidence="2 3">
    <name type="scientific">Roseateles saccharophilus</name>
    <name type="common">Pseudomonas saccharophila</name>
    <dbReference type="NCBI Taxonomy" id="304"/>
    <lineage>
        <taxon>Bacteria</taxon>
        <taxon>Pseudomonadati</taxon>
        <taxon>Pseudomonadota</taxon>
        <taxon>Betaproteobacteria</taxon>
        <taxon>Burkholderiales</taxon>
        <taxon>Sphaerotilaceae</taxon>
        <taxon>Roseateles</taxon>
    </lineage>
</organism>
<dbReference type="EMBL" id="JAVDXU010000001">
    <property type="protein sequence ID" value="MDR7268010.1"/>
    <property type="molecule type" value="Genomic_DNA"/>
</dbReference>
<proteinExistence type="predicted"/>
<dbReference type="PANTHER" id="PTHR32182">
    <property type="entry name" value="DNA REPLICATION AND REPAIR PROTEIN RECF"/>
    <property type="match status" value="1"/>
</dbReference>
<dbReference type="RefSeq" id="WP_310260770.1">
    <property type="nucleotide sequence ID" value="NZ_JAVDXU010000001.1"/>
</dbReference>
<dbReference type="PANTHER" id="PTHR32182:SF22">
    <property type="entry name" value="ATP-DEPENDENT ENDONUCLEASE, OLD FAMILY-RELATED"/>
    <property type="match status" value="1"/>
</dbReference>
<name>A0ABU1YID1_ROSSA</name>
<feature type="region of interest" description="Disordered" evidence="1">
    <location>
        <begin position="371"/>
        <end position="396"/>
    </location>
</feature>
<accession>A0ABU1YID1</accession>
<dbReference type="InterPro" id="IPR027417">
    <property type="entry name" value="P-loop_NTPase"/>
</dbReference>
<evidence type="ECO:0000256" key="1">
    <source>
        <dbReference type="SAM" id="MobiDB-lite"/>
    </source>
</evidence>
<feature type="compositionally biased region" description="Basic and acidic residues" evidence="1">
    <location>
        <begin position="628"/>
        <end position="640"/>
    </location>
</feature>
<dbReference type="Pfam" id="PF13555">
    <property type="entry name" value="AAA_29"/>
    <property type="match status" value="1"/>
</dbReference>
<feature type="region of interest" description="Disordered" evidence="1">
    <location>
        <begin position="621"/>
        <end position="642"/>
    </location>
</feature>
<keyword evidence="3" id="KW-1185">Reference proteome</keyword>
<evidence type="ECO:0000313" key="2">
    <source>
        <dbReference type="EMBL" id="MDR7268010.1"/>
    </source>
</evidence>
<comment type="caution">
    <text evidence="2">The sequence shown here is derived from an EMBL/GenBank/DDBJ whole genome shotgun (WGS) entry which is preliminary data.</text>
</comment>
<dbReference type="Proteomes" id="UP001180453">
    <property type="component" value="Unassembled WGS sequence"/>
</dbReference>
<sequence length="938" mass="104599">MFHLQSLELLHWDYCQRVTLPLDGAIITIAGPNGSGKTTLLDAMRTLLGLECSGGRTYKTYARHANAETAWLRALVDNRPRSRQNSSRPFASSLLYADQVTLACRIERHGGDWVRRYVILDGVHEIEQLAEKGDRDWLGIEAWKKRLEAAGLTRAIGRVLALEQGQTDRLCELSPKELLRLVFEVFGDQEVLDRYEQARSHQQQLGKEVEQAGAELAHTQAQLSDLANRVNSHRQYQLKIQERERLATEVLPVLRWSEARERITRDARELHRQRLFASGDVKALSEKRAALHGLFTAQEAAKERLKALDGERREARAAFDAAREAERPAEALVKREDELKALADVEADAAALTAKMQELASERERLRADYTRASDKASRAQAQLGELSGKRLPPPPPEVAPMKRALDDAGIAHYLVADSIDIADETWRAAAEGLLRPSRWVVVLKHRSDEGRAFDIAAKQRYRHYVVADTQAAGQAPAGSLLAALNVSAPLPTWLVRQLGAIRCVTSTEEGAKTSGEWITTDAYYRDGRGGRSVFVEPRDHQFGASAVDSRRGALEAELARWDGELSRIAKAQAEVERQFKDVQRAAVGHKAAQELSERADEFAEARSRLPVLRQARAEASTRMSTLDSEHDRVVRESTRSEQAYEGAQIALKDGEGSAAGRLREHEARREALRKASRESRAQKAQFPKSWVTPAALAAARNEFENARQAEIRAHHVDQELEGGHWEVDASVVERHARMAAQVHEQDSQLSDRRASNEMARIAAFNARERYIDVLRATVRRYKKNVAELGELAGTTAEAVLPHLDNDDTVLAQAGLQVKFNFDGKGEVGLNDGEASGGQQVLKSLILLVGLMKDDETPGGFVFIDEPFAHLDVRNIQLVGHFLRSTRAQYLLTTPITHNVEVFEPSEITLVTSKKPRGERWAPPIAVLARRPEVSAYE</sequence>
<dbReference type="SUPFAM" id="SSF52540">
    <property type="entry name" value="P-loop containing nucleoside triphosphate hydrolases"/>
    <property type="match status" value="1"/>
</dbReference>
<reference evidence="2 3" key="1">
    <citation type="submission" date="2023-07" db="EMBL/GenBank/DDBJ databases">
        <title>Sorghum-associated microbial communities from plants grown in Nebraska, USA.</title>
        <authorList>
            <person name="Schachtman D."/>
        </authorList>
    </citation>
    <scope>NUCLEOTIDE SEQUENCE [LARGE SCALE GENOMIC DNA]</scope>
    <source>
        <strain evidence="2 3">BE314</strain>
    </source>
</reference>